<keyword evidence="2" id="KW-1185">Reference proteome</keyword>
<comment type="caution">
    <text evidence="1">The sequence shown here is derived from an EMBL/GenBank/DDBJ whole genome shotgun (WGS) entry which is preliminary data.</text>
</comment>
<dbReference type="RefSeq" id="WP_106589963.1">
    <property type="nucleotide sequence ID" value="NZ_PYAV01000020.1"/>
</dbReference>
<evidence type="ECO:0000313" key="2">
    <source>
        <dbReference type="Proteomes" id="UP000242310"/>
    </source>
</evidence>
<name>A0A2P8H4Y9_9BACI</name>
<protein>
    <submittedName>
        <fullName evidence="1">Uncharacterized protein</fullName>
    </submittedName>
</protein>
<gene>
    <name evidence="1" type="ORF">B0H94_1206</name>
</gene>
<proteinExistence type="predicted"/>
<reference evidence="1 2" key="1">
    <citation type="submission" date="2018-03" db="EMBL/GenBank/DDBJ databases">
        <title>Genomic Encyclopedia of Type Strains, Phase III (KMG-III): the genomes of soil and plant-associated and newly described type strains.</title>
        <authorList>
            <person name="Whitman W."/>
        </authorList>
    </citation>
    <scope>NUCLEOTIDE SEQUENCE [LARGE SCALE GENOMIC DNA]</scope>
    <source>
        <strain evidence="1 2">CGMCC 1.07653</strain>
    </source>
</reference>
<dbReference type="OrthoDB" id="2511064at2"/>
<evidence type="ECO:0000313" key="1">
    <source>
        <dbReference type="EMBL" id="PSL41260.1"/>
    </source>
</evidence>
<dbReference type="EMBL" id="PYAV01000020">
    <property type="protein sequence ID" value="PSL41260.1"/>
    <property type="molecule type" value="Genomic_DNA"/>
</dbReference>
<dbReference type="Proteomes" id="UP000242310">
    <property type="component" value="Unassembled WGS sequence"/>
</dbReference>
<organism evidence="1 2">
    <name type="scientific">Salsuginibacillus halophilus</name>
    <dbReference type="NCBI Taxonomy" id="517424"/>
    <lineage>
        <taxon>Bacteria</taxon>
        <taxon>Bacillati</taxon>
        <taxon>Bacillota</taxon>
        <taxon>Bacilli</taxon>
        <taxon>Bacillales</taxon>
        <taxon>Bacillaceae</taxon>
        <taxon>Salsuginibacillus</taxon>
    </lineage>
</organism>
<accession>A0A2P8H4Y9</accession>
<sequence>MILHNEQGMNGQATTAVAVSFPFWQELMAVAPECGMDRSLYHVTRTDIDLMLLLHKVCNTNGVIRETKFHRIAEAAGRWFEKPASRSQLYMSLDKFIARGLVHRYENDITGETTYQLNHFAKDDGTPHRYVALSPVVFAEKFSQLTLAARKLFLLTAMQQGNNSFIFRNIRGDRGLMHLLNKNQANQVQACLNELTEASFLRVSKLEYRKGAAHKAYLAVPQDMLINADGERLREPLDPPERYPRKAAFIRRVLQQLGIGELEQDMNLLINTLKSSGHRLIRQILRRVLQHAQYHGFYPKHLAHFLKKEARQVRENRIIDLAYEAGIGHYIVNPGEDDPEQRLFTFANHFSWYNDRELKAMFRAASDSVTRTYLPTDRYSIEAYTAVNDYNESVFVRSARNMAWAVQLNPEVYRYHEQQLLNAVDSDARFYQSEGDFCDFIYELADGTVKAQPQLPLEQFIEFECDETLKFQPVKQPAPAI</sequence>
<dbReference type="AlphaFoldDB" id="A0A2P8H4Y9"/>